<reference evidence="1 2" key="1">
    <citation type="submission" date="2020-09" db="EMBL/GenBank/DDBJ databases">
        <authorList>
            <person name="Yoon J.-W."/>
        </authorList>
    </citation>
    <scope>NUCLEOTIDE SEQUENCE [LARGE SCALE GENOMIC DNA]</scope>
    <source>
        <strain evidence="1 2">KMU-140</strain>
    </source>
</reference>
<evidence type="ECO:0000313" key="1">
    <source>
        <dbReference type="EMBL" id="MBD2842934.1"/>
    </source>
</evidence>
<evidence type="ECO:0000313" key="2">
    <source>
        <dbReference type="Proteomes" id="UP000635384"/>
    </source>
</evidence>
<dbReference type="InterPro" id="IPR038444">
    <property type="entry name" value="DUF465_sf"/>
</dbReference>
<comment type="caution">
    <text evidence="1">The sequence shown here is derived from an EMBL/GenBank/DDBJ whole genome shotgun (WGS) entry which is preliminary data.</text>
</comment>
<dbReference type="Proteomes" id="UP000635384">
    <property type="component" value="Unassembled WGS sequence"/>
</dbReference>
<gene>
    <name evidence="1" type="ORF">IB285_11795</name>
</gene>
<dbReference type="Pfam" id="PF04325">
    <property type="entry name" value="DUF465"/>
    <property type="match status" value="1"/>
</dbReference>
<protein>
    <submittedName>
        <fullName evidence="1">DUF465 domain-containing protein</fullName>
    </submittedName>
</protein>
<keyword evidence="2" id="KW-1185">Reference proteome</keyword>
<sequence length="87" mass="10307">MSAHTPHELHDEFPHDVEAMRWLKLGNARFSKLADHYHALNRAIHRFETEVERCSDFHVERLKKQRLNLLDEIAVMLENAEPERAHA</sequence>
<organism evidence="1 2">
    <name type="scientific">Erythrobacter rubeus</name>
    <dbReference type="NCBI Taxonomy" id="2760803"/>
    <lineage>
        <taxon>Bacteria</taxon>
        <taxon>Pseudomonadati</taxon>
        <taxon>Pseudomonadota</taxon>
        <taxon>Alphaproteobacteria</taxon>
        <taxon>Sphingomonadales</taxon>
        <taxon>Erythrobacteraceae</taxon>
        <taxon>Erythrobacter/Porphyrobacter group</taxon>
        <taxon>Erythrobacter</taxon>
    </lineage>
</organism>
<dbReference type="InterPro" id="IPR007420">
    <property type="entry name" value="DUF465"/>
</dbReference>
<dbReference type="EMBL" id="JACXLC010000001">
    <property type="protein sequence ID" value="MBD2842934.1"/>
    <property type="molecule type" value="Genomic_DNA"/>
</dbReference>
<name>A0ABR8KQD9_9SPHN</name>
<accession>A0ABR8KQD9</accession>
<dbReference type="Gene3D" id="6.10.280.50">
    <property type="match status" value="1"/>
</dbReference>
<proteinExistence type="predicted"/>
<dbReference type="RefSeq" id="WP_190788352.1">
    <property type="nucleotide sequence ID" value="NZ_JACXLC010000001.1"/>
</dbReference>